<accession>A0ABY8ECZ3</accession>
<dbReference type="EMBL" id="CP120733">
    <property type="protein sequence ID" value="WFD10787.1"/>
    <property type="molecule type" value="Genomic_DNA"/>
</dbReference>
<reference evidence="2 3" key="1">
    <citation type="submission" date="2023-03" db="EMBL/GenBank/DDBJ databases">
        <title>Complete genome sequence of Tepidibacter sp. SWIR-1, isolated from a deep-sea hydrothermal vent.</title>
        <authorList>
            <person name="Li X."/>
        </authorList>
    </citation>
    <scope>NUCLEOTIDE SEQUENCE [LARGE SCALE GENOMIC DNA]</scope>
    <source>
        <strain evidence="2 3">SWIR-1</strain>
    </source>
</reference>
<evidence type="ECO:0000313" key="2">
    <source>
        <dbReference type="EMBL" id="WFD10787.1"/>
    </source>
</evidence>
<dbReference type="RefSeq" id="WP_277732753.1">
    <property type="nucleotide sequence ID" value="NZ_CP120733.1"/>
</dbReference>
<evidence type="ECO:0000313" key="3">
    <source>
        <dbReference type="Proteomes" id="UP001222800"/>
    </source>
</evidence>
<keyword evidence="1" id="KW-0812">Transmembrane</keyword>
<organism evidence="2 3">
    <name type="scientific">Tepidibacter hydrothermalis</name>
    <dbReference type="NCBI Taxonomy" id="3036126"/>
    <lineage>
        <taxon>Bacteria</taxon>
        <taxon>Bacillati</taxon>
        <taxon>Bacillota</taxon>
        <taxon>Clostridia</taxon>
        <taxon>Peptostreptococcales</taxon>
        <taxon>Peptostreptococcaceae</taxon>
        <taxon>Tepidibacter</taxon>
    </lineage>
</organism>
<protein>
    <submittedName>
        <fullName evidence="2">Uncharacterized protein</fullName>
    </submittedName>
</protein>
<dbReference type="Proteomes" id="UP001222800">
    <property type="component" value="Chromosome"/>
</dbReference>
<keyword evidence="3" id="KW-1185">Reference proteome</keyword>
<keyword evidence="1" id="KW-1133">Transmembrane helix</keyword>
<feature type="transmembrane region" description="Helical" evidence="1">
    <location>
        <begin position="42"/>
        <end position="58"/>
    </location>
</feature>
<feature type="transmembrane region" description="Helical" evidence="1">
    <location>
        <begin position="7"/>
        <end position="30"/>
    </location>
</feature>
<gene>
    <name evidence="2" type="ORF">P4S50_01540</name>
</gene>
<name>A0ABY8ECZ3_9FIRM</name>
<evidence type="ECO:0000256" key="1">
    <source>
        <dbReference type="SAM" id="Phobius"/>
    </source>
</evidence>
<keyword evidence="1" id="KW-0472">Membrane</keyword>
<sequence length="216" mass="25634">MNKIRVFFLTIRLIIRFLLVIGCGLVPIIYPNVSKKLSLNPIYMISLFFIATIIYSLNDFKELLKSIKENINKIRNIFEWKPSTPIINTKAIKSIETYPINYKFNLETLEIENEMVQGIESFKIMLIKFVNTEKNKFKIYEGTNYGTEYTLFTIDNNTEFFRQAEELAKQIIEYFLEWIEKIYSIKREKKYLIIEMKVYGKADTLFIKIPNANLNT</sequence>
<proteinExistence type="predicted"/>